<dbReference type="Gene3D" id="3.40.80.10">
    <property type="entry name" value="Peptidoglycan recognition protein-like"/>
    <property type="match status" value="1"/>
</dbReference>
<dbReference type="SUPFAM" id="SSF47090">
    <property type="entry name" value="PGBD-like"/>
    <property type="match status" value="1"/>
</dbReference>
<dbReference type="GO" id="GO:0009253">
    <property type="term" value="P:peptidoglycan catabolic process"/>
    <property type="evidence" value="ECO:0007669"/>
    <property type="project" value="InterPro"/>
</dbReference>
<dbReference type="Proteomes" id="UP000469011">
    <property type="component" value="Unassembled WGS sequence"/>
</dbReference>
<dbReference type="SMART" id="SM00644">
    <property type="entry name" value="Ami_2"/>
    <property type="match status" value="1"/>
</dbReference>
<protein>
    <recommendedName>
        <fullName evidence="3">N-acetylmuramoyl-L-alanine amidase</fullName>
        <ecNumber evidence="3">3.5.1.28</ecNumber>
    </recommendedName>
</protein>
<evidence type="ECO:0000313" key="7">
    <source>
        <dbReference type="EMBL" id="NDW03203.1"/>
    </source>
</evidence>
<dbReference type="InterPro" id="IPR002477">
    <property type="entry name" value="Peptidoglycan-bd-like"/>
</dbReference>
<dbReference type="Pfam" id="PF01471">
    <property type="entry name" value="PG_binding_1"/>
    <property type="match status" value="1"/>
</dbReference>
<evidence type="ECO:0000256" key="5">
    <source>
        <dbReference type="ARBA" id="ARBA00023316"/>
    </source>
</evidence>
<dbReference type="InterPro" id="IPR036366">
    <property type="entry name" value="PGBDSf"/>
</dbReference>
<proteinExistence type="inferred from homology"/>
<dbReference type="GO" id="GO:0008745">
    <property type="term" value="F:N-acetylmuramoyl-L-alanine amidase activity"/>
    <property type="evidence" value="ECO:0007669"/>
    <property type="project" value="UniProtKB-EC"/>
</dbReference>
<feature type="domain" description="N-acetylmuramoyl-L-alanine amidase" evidence="6">
    <location>
        <begin position="14"/>
        <end position="151"/>
    </location>
</feature>
<comment type="catalytic activity">
    <reaction evidence="1">
        <text>Hydrolyzes the link between N-acetylmuramoyl residues and L-amino acid residues in certain cell-wall glycopeptides.</text>
        <dbReference type="EC" id="3.5.1.28"/>
    </reaction>
</comment>
<dbReference type="CDD" id="cd06583">
    <property type="entry name" value="PGRP"/>
    <property type="match status" value="1"/>
</dbReference>
<dbReference type="GO" id="GO:0009254">
    <property type="term" value="P:peptidoglycan turnover"/>
    <property type="evidence" value="ECO:0007669"/>
    <property type="project" value="TreeGrafter"/>
</dbReference>
<dbReference type="InterPro" id="IPR002502">
    <property type="entry name" value="Amidase_domain"/>
</dbReference>
<dbReference type="InterPro" id="IPR051206">
    <property type="entry name" value="NAMLAA_amidase_2"/>
</dbReference>
<comment type="similarity">
    <text evidence="2">Belongs to the N-acetylmuramoyl-L-alanine amidase 2 family.</text>
</comment>
<dbReference type="EMBL" id="JAAAMG010000001">
    <property type="protein sequence ID" value="NDW03203.1"/>
    <property type="molecule type" value="Genomic_DNA"/>
</dbReference>
<dbReference type="GO" id="GO:0019867">
    <property type="term" value="C:outer membrane"/>
    <property type="evidence" value="ECO:0007669"/>
    <property type="project" value="TreeGrafter"/>
</dbReference>
<dbReference type="InterPro" id="IPR036505">
    <property type="entry name" value="Amidase/PGRP_sf"/>
</dbReference>
<dbReference type="AlphaFoldDB" id="A0A6N9SVY6"/>
<name>A0A6N9SVY6_9HYPH</name>
<evidence type="ECO:0000256" key="3">
    <source>
        <dbReference type="ARBA" id="ARBA00011901"/>
    </source>
</evidence>
<evidence type="ECO:0000256" key="4">
    <source>
        <dbReference type="ARBA" id="ARBA00022801"/>
    </source>
</evidence>
<evidence type="ECO:0000256" key="2">
    <source>
        <dbReference type="ARBA" id="ARBA00007553"/>
    </source>
</evidence>
<keyword evidence="5" id="KW-0961">Cell wall biogenesis/degradation</keyword>
<evidence type="ECO:0000313" key="8">
    <source>
        <dbReference type="Proteomes" id="UP000469011"/>
    </source>
</evidence>
<organism evidence="7 8">
    <name type="scientific">Jiella pacifica</name>
    <dbReference type="NCBI Taxonomy" id="2696469"/>
    <lineage>
        <taxon>Bacteria</taxon>
        <taxon>Pseudomonadati</taxon>
        <taxon>Pseudomonadota</taxon>
        <taxon>Alphaproteobacteria</taxon>
        <taxon>Hyphomicrobiales</taxon>
        <taxon>Aurantimonadaceae</taxon>
        <taxon>Jiella</taxon>
    </lineage>
</organism>
<dbReference type="EC" id="3.5.1.28" evidence="3"/>
<dbReference type="Gene3D" id="1.10.101.10">
    <property type="entry name" value="PGBD-like superfamily/PGBD"/>
    <property type="match status" value="1"/>
</dbReference>
<comment type="caution">
    <text evidence="7">The sequence shown here is derived from an EMBL/GenBank/DDBJ whole genome shotgun (WGS) entry which is preliminary data.</text>
</comment>
<evidence type="ECO:0000259" key="6">
    <source>
        <dbReference type="SMART" id="SM00644"/>
    </source>
</evidence>
<evidence type="ECO:0000256" key="1">
    <source>
        <dbReference type="ARBA" id="ARBA00001561"/>
    </source>
</evidence>
<dbReference type="SUPFAM" id="SSF55846">
    <property type="entry name" value="N-acetylmuramoyl-L-alanine amidase-like"/>
    <property type="match status" value="1"/>
</dbReference>
<sequence length="264" mass="28483">MIRDSSLVDEIRPSPNFNARRCLGGASLLILHYTGMGSGEGAVRWLQDPTSEVSCHYVVHEDGRIVQMVREADRAWHAGQGSWQGVSDVNSLSLGIEIVNPGHAGGCPDYPDRQIEAVMRLCADILSRHPILPERVLAHSDVAPARKQDPGERFPWERLHHAGIGHYVRPAAICGGASLCERDAGDEVAAWQRRLAAYGYEVAPTGRFDAPTVHATAAFQRHFRPARVDGIADASTVRTLDALIAALPSSTASPMASARAVTTA</sequence>
<dbReference type="InterPro" id="IPR036365">
    <property type="entry name" value="PGBD-like_sf"/>
</dbReference>
<gene>
    <name evidence="7" type="ORF">GTK09_02075</name>
</gene>
<keyword evidence="8" id="KW-1185">Reference proteome</keyword>
<accession>A0A6N9SVY6</accession>
<dbReference type="PANTHER" id="PTHR30417:SF1">
    <property type="entry name" value="N-ACETYLMURAMOYL-L-ALANINE AMIDASE AMID"/>
    <property type="match status" value="1"/>
</dbReference>
<keyword evidence="4" id="KW-0378">Hydrolase</keyword>
<dbReference type="PANTHER" id="PTHR30417">
    <property type="entry name" value="N-ACETYLMURAMOYL-L-ALANINE AMIDASE AMID"/>
    <property type="match status" value="1"/>
</dbReference>
<dbReference type="Pfam" id="PF01510">
    <property type="entry name" value="Amidase_2"/>
    <property type="match status" value="1"/>
</dbReference>
<dbReference type="GO" id="GO:0071555">
    <property type="term" value="P:cell wall organization"/>
    <property type="evidence" value="ECO:0007669"/>
    <property type="project" value="UniProtKB-KW"/>
</dbReference>
<reference evidence="7 8" key="1">
    <citation type="submission" date="2020-01" db="EMBL/GenBank/DDBJ databases">
        <title>Jiella pacifica sp. nov.</title>
        <authorList>
            <person name="Xue Z."/>
            <person name="Zhu S."/>
            <person name="Chen J."/>
            <person name="Yang J."/>
        </authorList>
    </citation>
    <scope>NUCLEOTIDE SEQUENCE [LARGE SCALE GENOMIC DNA]</scope>
    <source>
        <strain evidence="7 8">40Bstr34</strain>
    </source>
</reference>